<reference evidence="2 3" key="1">
    <citation type="submission" date="2023-08" db="EMBL/GenBank/DDBJ databases">
        <title>The whole genome sequence of Lysobacter yananisis.</title>
        <authorList>
            <person name="Sun H."/>
        </authorList>
    </citation>
    <scope>NUCLEOTIDE SEQUENCE [LARGE SCALE GENOMIC DNA]</scope>
    <source>
        <strain evidence="2 3">SNNU513</strain>
    </source>
</reference>
<feature type="transmembrane region" description="Helical" evidence="1">
    <location>
        <begin position="266"/>
        <end position="286"/>
    </location>
</feature>
<gene>
    <name evidence="2" type="ORF">RDV84_04740</name>
</gene>
<keyword evidence="1" id="KW-1133">Transmembrane helix</keyword>
<sequence>MKPLLLLESVRNRRIEHRTRSLVWESKISSLNWQVEVKDKLQRAVLGHTPNSLHEFKISVLDRTVHISAVLRSPLLPPTAWEERKVQYDKPAQLAVGLSVSGEISFVLSGHASDHQEPSNAHYVIDLVRHSWDLGGAAGEARIKRHLLSLEKLSMLTMSTARPTRQSGKYLAELQRLSTRFQSIYPSSTEARRHRVSQETALAMGLIAGLVSSTAFPLALESGKESAAKAKEISERCGKQSRPTQCLQSSDYEHHMDLARLMQPSHLLLASLMMTVSLILIVQKILNRA</sequence>
<dbReference type="Proteomes" id="UP001229313">
    <property type="component" value="Chromosome"/>
</dbReference>
<evidence type="ECO:0000313" key="3">
    <source>
        <dbReference type="Proteomes" id="UP001229313"/>
    </source>
</evidence>
<organism evidence="2 3">
    <name type="scientific">Lysobacter yananisis</name>
    <dbReference type="NCBI Taxonomy" id="1003114"/>
    <lineage>
        <taxon>Bacteria</taxon>
        <taxon>Pseudomonadati</taxon>
        <taxon>Pseudomonadota</taxon>
        <taxon>Gammaproteobacteria</taxon>
        <taxon>Lysobacterales</taxon>
        <taxon>Lysobacteraceae</taxon>
        <taxon>Lysobacter</taxon>
    </lineage>
</organism>
<keyword evidence="1" id="KW-0472">Membrane</keyword>
<evidence type="ECO:0000313" key="2">
    <source>
        <dbReference type="EMBL" id="WMT04160.1"/>
    </source>
</evidence>
<protein>
    <submittedName>
        <fullName evidence="2">Uncharacterized protein</fullName>
    </submittedName>
</protein>
<name>A0ABY9PAQ9_9GAMM</name>
<evidence type="ECO:0000256" key="1">
    <source>
        <dbReference type="SAM" id="Phobius"/>
    </source>
</evidence>
<dbReference type="RefSeq" id="WP_309152647.1">
    <property type="nucleotide sequence ID" value="NZ_CP133568.1"/>
</dbReference>
<accession>A0ABY9PAQ9</accession>
<proteinExistence type="predicted"/>
<keyword evidence="3" id="KW-1185">Reference proteome</keyword>
<dbReference type="EMBL" id="CP133568">
    <property type="protein sequence ID" value="WMT04160.1"/>
    <property type="molecule type" value="Genomic_DNA"/>
</dbReference>
<keyword evidence="1" id="KW-0812">Transmembrane</keyword>